<dbReference type="AlphaFoldDB" id="A0AAU9MGC4"/>
<evidence type="ECO:0000259" key="1">
    <source>
        <dbReference type="Pfam" id="PF24626"/>
    </source>
</evidence>
<evidence type="ECO:0000313" key="2">
    <source>
        <dbReference type="EMBL" id="CAH1420945.1"/>
    </source>
</evidence>
<keyword evidence="3" id="KW-1185">Reference proteome</keyword>
<dbReference type="EMBL" id="CAKMRJ010001112">
    <property type="protein sequence ID" value="CAH1420945.1"/>
    <property type="molecule type" value="Genomic_DNA"/>
</dbReference>
<proteinExistence type="predicted"/>
<dbReference type="Pfam" id="PF24626">
    <property type="entry name" value="SH3_Tf2-1"/>
    <property type="match status" value="1"/>
</dbReference>
<reference evidence="2 3" key="1">
    <citation type="submission" date="2022-01" db="EMBL/GenBank/DDBJ databases">
        <authorList>
            <person name="Xiong W."/>
            <person name="Schranz E."/>
        </authorList>
    </citation>
    <scope>NUCLEOTIDE SEQUENCE [LARGE SCALE GENOMIC DNA]</scope>
</reference>
<accession>A0AAU9MGC4</accession>
<dbReference type="PANTHER" id="PTHR46148:SF59">
    <property type="entry name" value="NUCLEOTIDYLTRANSFERASE, RIBONUCLEASE H"/>
    <property type="match status" value="1"/>
</dbReference>
<organism evidence="2 3">
    <name type="scientific">Lactuca virosa</name>
    <dbReference type="NCBI Taxonomy" id="75947"/>
    <lineage>
        <taxon>Eukaryota</taxon>
        <taxon>Viridiplantae</taxon>
        <taxon>Streptophyta</taxon>
        <taxon>Embryophyta</taxon>
        <taxon>Tracheophyta</taxon>
        <taxon>Spermatophyta</taxon>
        <taxon>Magnoliopsida</taxon>
        <taxon>eudicotyledons</taxon>
        <taxon>Gunneridae</taxon>
        <taxon>Pentapetalae</taxon>
        <taxon>asterids</taxon>
        <taxon>campanulids</taxon>
        <taxon>Asterales</taxon>
        <taxon>Asteraceae</taxon>
        <taxon>Cichorioideae</taxon>
        <taxon>Cichorieae</taxon>
        <taxon>Lactucinae</taxon>
        <taxon>Lactuca</taxon>
    </lineage>
</organism>
<name>A0AAU9MGC4_9ASTR</name>
<feature type="domain" description="Tf2-1-like SH3-like" evidence="1">
    <location>
        <begin position="54"/>
        <end position="118"/>
    </location>
</feature>
<gene>
    <name evidence="2" type="ORF">LVIROSA_LOCUS8373</name>
</gene>
<dbReference type="Proteomes" id="UP001157418">
    <property type="component" value="Unassembled WGS sequence"/>
</dbReference>
<sequence length="197" mass="23244">MARERTGDTLRTGPEIIHETTEKIMQIKDRLKAARDRQKSYADVRRKPLEFQVGDKVMLKVSPWKGVIRFGKRGKLNPRYIGPFEILARIGSIAYQLKLPQELRNVHDVFHISNLKRCLSDDTLVIPLEEIQVNTKLNFVEEPVEIMDREVKRLKQSRIPIVKVRWNSLRGPELTWEREDQMKEKYPQLFNETPSIR</sequence>
<comment type="caution">
    <text evidence="2">The sequence shown here is derived from an EMBL/GenBank/DDBJ whole genome shotgun (WGS) entry which is preliminary data.</text>
</comment>
<protein>
    <recommendedName>
        <fullName evidence="1">Tf2-1-like SH3-like domain-containing protein</fullName>
    </recommendedName>
</protein>
<dbReference type="PANTHER" id="PTHR46148">
    <property type="entry name" value="CHROMO DOMAIN-CONTAINING PROTEIN"/>
    <property type="match status" value="1"/>
</dbReference>
<evidence type="ECO:0000313" key="3">
    <source>
        <dbReference type="Proteomes" id="UP001157418"/>
    </source>
</evidence>
<dbReference type="InterPro" id="IPR056924">
    <property type="entry name" value="SH3_Tf2-1"/>
</dbReference>